<proteinExistence type="predicted"/>
<keyword evidence="3" id="KW-1185">Reference proteome</keyword>
<accession>A0AAE0TY52</accession>
<dbReference type="EMBL" id="JAULSN010000001">
    <property type="protein sequence ID" value="KAK3383903.1"/>
    <property type="molecule type" value="Genomic_DNA"/>
</dbReference>
<dbReference type="PANTHER" id="PTHR39599:SF1">
    <property type="entry name" value="GPI-ANCHORED PROTEIN (EUROFUNG)"/>
    <property type="match status" value="1"/>
</dbReference>
<gene>
    <name evidence="2" type="ORF">B0T24DRAFT_673725</name>
</gene>
<comment type="caution">
    <text evidence="2">The sequence shown here is derived from an EMBL/GenBank/DDBJ whole genome shotgun (WGS) entry which is preliminary data.</text>
</comment>
<name>A0AAE0TY52_9PEZI</name>
<reference evidence="2" key="2">
    <citation type="submission" date="2023-06" db="EMBL/GenBank/DDBJ databases">
        <authorList>
            <consortium name="Lawrence Berkeley National Laboratory"/>
            <person name="Haridas S."/>
            <person name="Hensen N."/>
            <person name="Bonometti L."/>
            <person name="Westerberg I."/>
            <person name="Brannstrom I.O."/>
            <person name="Guillou S."/>
            <person name="Cros-Aarteil S."/>
            <person name="Calhoun S."/>
            <person name="Kuo A."/>
            <person name="Mondo S."/>
            <person name="Pangilinan J."/>
            <person name="Riley R."/>
            <person name="Labutti K."/>
            <person name="Andreopoulos B."/>
            <person name="Lipzen A."/>
            <person name="Chen C."/>
            <person name="Yanf M."/>
            <person name="Daum C."/>
            <person name="Ng V."/>
            <person name="Clum A."/>
            <person name="Steindorff A."/>
            <person name="Ohm R."/>
            <person name="Martin F."/>
            <person name="Silar P."/>
            <person name="Natvig D."/>
            <person name="Lalanne C."/>
            <person name="Gautier V."/>
            <person name="Ament-Velasquez S.L."/>
            <person name="Kruys A."/>
            <person name="Hutchinson M.I."/>
            <person name="Powell A.J."/>
            <person name="Barry K."/>
            <person name="Miller A.N."/>
            <person name="Grigoriev I.V."/>
            <person name="Debuchy R."/>
            <person name="Gladieux P."/>
            <person name="Thoren M.H."/>
            <person name="Johannesson H."/>
        </authorList>
    </citation>
    <scope>NUCLEOTIDE SEQUENCE</scope>
    <source>
        <strain evidence="2">CBS 958.72</strain>
    </source>
</reference>
<evidence type="ECO:0000313" key="3">
    <source>
        <dbReference type="Proteomes" id="UP001287356"/>
    </source>
</evidence>
<sequence>MGSWHRSCYVLLAAVALASSVSAAHRQQQPFQPVETGTPAFGFAFAKRQQGCIANFYSCANQGPAFASVCCQNGQSCQLDASNNPACCPGGAVCTGTAPASFVTPNPAQTTPVSFVPNPYFSFPYIATSFAGPADCSAAVSECSVNWAVCTAQLEGQAGSAPFGVTIVVPGGGGVTVGGGAGVTYPTPTATSICNSLAQVACSNLQYSMCTMTGTTASGFYFGTANAAAARPTGLGCAGLVAAAGLAGLGIAQVL</sequence>
<evidence type="ECO:0008006" key="4">
    <source>
        <dbReference type="Google" id="ProtNLM"/>
    </source>
</evidence>
<keyword evidence="1" id="KW-0732">Signal</keyword>
<feature type="chain" id="PRO_5042218824" description="Gpi-anchored protein" evidence="1">
    <location>
        <begin position="24"/>
        <end position="255"/>
    </location>
</feature>
<reference evidence="2" key="1">
    <citation type="journal article" date="2023" name="Mol. Phylogenet. Evol.">
        <title>Genome-scale phylogeny and comparative genomics of the fungal order Sordariales.</title>
        <authorList>
            <person name="Hensen N."/>
            <person name="Bonometti L."/>
            <person name="Westerberg I."/>
            <person name="Brannstrom I.O."/>
            <person name="Guillou S."/>
            <person name="Cros-Aarteil S."/>
            <person name="Calhoun S."/>
            <person name="Haridas S."/>
            <person name="Kuo A."/>
            <person name="Mondo S."/>
            <person name="Pangilinan J."/>
            <person name="Riley R."/>
            <person name="LaButti K."/>
            <person name="Andreopoulos B."/>
            <person name="Lipzen A."/>
            <person name="Chen C."/>
            <person name="Yan M."/>
            <person name="Daum C."/>
            <person name="Ng V."/>
            <person name="Clum A."/>
            <person name="Steindorff A."/>
            <person name="Ohm R.A."/>
            <person name="Martin F."/>
            <person name="Silar P."/>
            <person name="Natvig D.O."/>
            <person name="Lalanne C."/>
            <person name="Gautier V."/>
            <person name="Ament-Velasquez S.L."/>
            <person name="Kruys A."/>
            <person name="Hutchinson M.I."/>
            <person name="Powell A.J."/>
            <person name="Barry K."/>
            <person name="Miller A.N."/>
            <person name="Grigoriev I.V."/>
            <person name="Debuchy R."/>
            <person name="Gladieux P."/>
            <person name="Hiltunen Thoren M."/>
            <person name="Johannesson H."/>
        </authorList>
    </citation>
    <scope>NUCLEOTIDE SEQUENCE</scope>
    <source>
        <strain evidence="2">CBS 958.72</strain>
    </source>
</reference>
<feature type="signal peptide" evidence="1">
    <location>
        <begin position="1"/>
        <end position="23"/>
    </location>
</feature>
<dbReference type="PANTHER" id="PTHR39599">
    <property type="entry name" value="GPI-ANCHORED PROTEIN (EUROFUNG)-RELATED-RELATED"/>
    <property type="match status" value="1"/>
</dbReference>
<evidence type="ECO:0000256" key="1">
    <source>
        <dbReference type="SAM" id="SignalP"/>
    </source>
</evidence>
<dbReference type="AlphaFoldDB" id="A0AAE0TY52"/>
<evidence type="ECO:0000313" key="2">
    <source>
        <dbReference type="EMBL" id="KAK3383903.1"/>
    </source>
</evidence>
<protein>
    <recommendedName>
        <fullName evidence="4">Gpi-anchored protein</fullName>
    </recommendedName>
</protein>
<dbReference type="Proteomes" id="UP001287356">
    <property type="component" value="Unassembled WGS sequence"/>
</dbReference>
<organism evidence="2 3">
    <name type="scientific">Lasiosphaeria ovina</name>
    <dbReference type="NCBI Taxonomy" id="92902"/>
    <lineage>
        <taxon>Eukaryota</taxon>
        <taxon>Fungi</taxon>
        <taxon>Dikarya</taxon>
        <taxon>Ascomycota</taxon>
        <taxon>Pezizomycotina</taxon>
        <taxon>Sordariomycetes</taxon>
        <taxon>Sordariomycetidae</taxon>
        <taxon>Sordariales</taxon>
        <taxon>Lasiosphaeriaceae</taxon>
        <taxon>Lasiosphaeria</taxon>
    </lineage>
</organism>